<dbReference type="EC" id="1.8.4.12" evidence="6"/>
<evidence type="ECO:0000256" key="1">
    <source>
        <dbReference type="ARBA" id="ARBA00007174"/>
    </source>
</evidence>
<gene>
    <name evidence="6 9" type="primary">msrB</name>
    <name evidence="9" type="ORF">HH216_11105</name>
</gene>
<dbReference type="InterPro" id="IPR011057">
    <property type="entry name" value="Mss4-like_sf"/>
</dbReference>
<dbReference type="GO" id="GO:0005737">
    <property type="term" value="C:cytoplasm"/>
    <property type="evidence" value="ECO:0007669"/>
    <property type="project" value="TreeGrafter"/>
</dbReference>
<dbReference type="FunFam" id="2.170.150.20:FF:000001">
    <property type="entry name" value="Peptide methionine sulfoxide reductase MsrB"/>
    <property type="match status" value="1"/>
</dbReference>
<dbReference type="GO" id="GO:0030091">
    <property type="term" value="P:protein repair"/>
    <property type="evidence" value="ECO:0007669"/>
    <property type="project" value="InterPro"/>
</dbReference>
<dbReference type="AlphaFoldDB" id="A0A7L5DN52"/>
<dbReference type="RefSeq" id="WP_169550878.1">
    <property type="nucleotide sequence ID" value="NZ_CP051677.1"/>
</dbReference>
<evidence type="ECO:0000256" key="6">
    <source>
        <dbReference type="HAMAP-Rule" id="MF_01400"/>
    </source>
</evidence>
<dbReference type="EMBL" id="CP051677">
    <property type="protein sequence ID" value="QJD78911.1"/>
    <property type="molecule type" value="Genomic_DNA"/>
</dbReference>
<dbReference type="PANTHER" id="PTHR10173:SF57">
    <property type="entry name" value="PEPTIDE-METHIONINE (R)-S-OXIDE REDUCTASE"/>
    <property type="match status" value="1"/>
</dbReference>
<dbReference type="SUPFAM" id="SSF51316">
    <property type="entry name" value="Mss4-like"/>
    <property type="match status" value="1"/>
</dbReference>
<dbReference type="KEGG" id="srho:HH216_11105"/>
<feature type="binding site" evidence="6">
    <location>
        <position position="140"/>
    </location>
    <ligand>
        <name>Zn(2+)</name>
        <dbReference type="ChEBI" id="CHEBI:29105"/>
    </ligand>
</feature>
<dbReference type="GO" id="GO:0008270">
    <property type="term" value="F:zinc ion binding"/>
    <property type="evidence" value="ECO:0007669"/>
    <property type="project" value="UniProtKB-UniRule"/>
</dbReference>
<keyword evidence="4 6" id="KW-0560">Oxidoreductase</keyword>
<dbReference type="PROSITE" id="PS51790">
    <property type="entry name" value="MSRB"/>
    <property type="match status" value="1"/>
</dbReference>
<evidence type="ECO:0000256" key="4">
    <source>
        <dbReference type="ARBA" id="ARBA00023002"/>
    </source>
</evidence>
<dbReference type="InterPro" id="IPR028427">
    <property type="entry name" value="Met_Sox_Rdtase_MsrB"/>
</dbReference>
<evidence type="ECO:0000256" key="5">
    <source>
        <dbReference type="ARBA" id="ARBA00048488"/>
    </source>
</evidence>
<sequence>MKKTPLSKLYAGLLAGILLIPSLSNAAGDPLKKTISDTSPGGRRVVKTNAEWKKTLTAEQYYILREHGTERAFTSPLNDIHEHGTFVCAACKNPLFVSDTKFDSGTGWPSFYKPIAKDAVKEKVDKSYGMARTEILCSVCDGHLGHVFDDGPKPTGLRYCMNGAAMLFDKK</sequence>
<proteinExistence type="inferred from homology"/>
<protein>
    <recommendedName>
        <fullName evidence="6">Peptide methionine sulfoxide reductase MsrB</fullName>
        <ecNumber evidence="6">1.8.4.12</ecNumber>
    </recommendedName>
    <alternativeName>
        <fullName evidence="6">Peptide-methionine (R)-S-oxide reductase</fullName>
    </alternativeName>
</protein>
<keyword evidence="3 6" id="KW-0862">Zinc</keyword>
<dbReference type="GO" id="GO:0006979">
    <property type="term" value="P:response to oxidative stress"/>
    <property type="evidence" value="ECO:0007669"/>
    <property type="project" value="InterPro"/>
</dbReference>
<evidence type="ECO:0000313" key="9">
    <source>
        <dbReference type="EMBL" id="QJD78911.1"/>
    </source>
</evidence>
<feature type="binding site" evidence="6">
    <location>
        <position position="91"/>
    </location>
    <ligand>
        <name>Zn(2+)</name>
        <dbReference type="ChEBI" id="CHEBI:29105"/>
    </ligand>
</feature>
<keyword evidence="2 6" id="KW-0479">Metal-binding</keyword>
<dbReference type="GO" id="GO:0033743">
    <property type="term" value="F:peptide-methionine (R)-S-oxide reductase activity"/>
    <property type="evidence" value="ECO:0007669"/>
    <property type="project" value="UniProtKB-UniRule"/>
</dbReference>
<keyword evidence="7" id="KW-0732">Signal</keyword>
<evidence type="ECO:0000256" key="2">
    <source>
        <dbReference type="ARBA" id="ARBA00022723"/>
    </source>
</evidence>
<evidence type="ECO:0000313" key="10">
    <source>
        <dbReference type="Proteomes" id="UP000501128"/>
    </source>
</evidence>
<dbReference type="NCBIfam" id="TIGR00357">
    <property type="entry name" value="peptide-methionine (R)-S-oxide reductase MsrB"/>
    <property type="match status" value="1"/>
</dbReference>
<dbReference type="HAMAP" id="MF_01400">
    <property type="entry name" value="MsrB"/>
    <property type="match status" value="1"/>
</dbReference>
<feature type="active site" description="Nucleophile" evidence="6">
    <location>
        <position position="160"/>
    </location>
</feature>
<feature type="chain" id="PRO_5029846188" description="Peptide methionine sulfoxide reductase MsrB" evidence="7">
    <location>
        <begin position="27"/>
        <end position="171"/>
    </location>
</feature>
<evidence type="ECO:0000259" key="8">
    <source>
        <dbReference type="PROSITE" id="PS51790"/>
    </source>
</evidence>
<feature type="signal peptide" evidence="7">
    <location>
        <begin position="1"/>
        <end position="26"/>
    </location>
</feature>
<dbReference type="Proteomes" id="UP000501128">
    <property type="component" value="Chromosome"/>
</dbReference>
<evidence type="ECO:0000256" key="7">
    <source>
        <dbReference type="SAM" id="SignalP"/>
    </source>
</evidence>
<comment type="cofactor">
    <cofactor evidence="6">
        <name>Zn(2+)</name>
        <dbReference type="ChEBI" id="CHEBI:29105"/>
    </cofactor>
    <text evidence="6">Binds 1 zinc ion per subunit. The zinc ion is important for the structural integrity of the protein.</text>
</comment>
<dbReference type="PANTHER" id="PTHR10173">
    <property type="entry name" value="METHIONINE SULFOXIDE REDUCTASE"/>
    <property type="match status" value="1"/>
</dbReference>
<dbReference type="Gene3D" id="2.170.150.20">
    <property type="entry name" value="Peptide methionine sulfoxide reductase"/>
    <property type="match status" value="1"/>
</dbReference>
<feature type="domain" description="MsrB" evidence="8">
    <location>
        <begin position="49"/>
        <end position="171"/>
    </location>
</feature>
<keyword evidence="10" id="KW-1185">Reference proteome</keyword>
<organism evidence="9 10">
    <name type="scientific">Spirosoma rhododendri</name>
    <dbReference type="NCBI Taxonomy" id="2728024"/>
    <lineage>
        <taxon>Bacteria</taxon>
        <taxon>Pseudomonadati</taxon>
        <taxon>Bacteroidota</taxon>
        <taxon>Cytophagia</taxon>
        <taxon>Cytophagales</taxon>
        <taxon>Cytophagaceae</taxon>
        <taxon>Spirosoma</taxon>
    </lineage>
</organism>
<comment type="similarity">
    <text evidence="1 6">Belongs to the MsrB Met sulfoxide reductase family.</text>
</comment>
<accession>A0A7L5DN52</accession>
<dbReference type="Pfam" id="PF01641">
    <property type="entry name" value="SelR"/>
    <property type="match status" value="1"/>
</dbReference>
<comment type="catalytic activity">
    <reaction evidence="5 6">
        <text>L-methionyl-[protein] + [thioredoxin]-disulfide + H2O = L-methionyl-(R)-S-oxide-[protein] + [thioredoxin]-dithiol</text>
        <dbReference type="Rhea" id="RHEA:24164"/>
        <dbReference type="Rhea" id="RHEA-COMP:10698"/>
        <dbReference type="Rhea" id="RHEA-COMP:10700"/>
        <dbReference type="Rhea" id="RHEA-COMP:12313"/>
        <dbReference type="Rhea" id="RHEA-COMP:12314"/>
        <dbReference type="ChEBI" id="CHEBI:15377"/>
        <dbReference type="ChEBI" id="CHEBI:16044"/>
        <dbReference type="ChEBI" id="CHEBI:29950"/>
        <dbReference type="ChEBI" id="CHEBI:45764"/>
        <dbReference type="ChEBI" id="CHEBI:50058"/>
        <dbReference type="EC" id="1.8.4.12"/>
    </reaction>
</comment>
<feature type="binding site" evidence="6">
    <location>
        <position position="137"/>
    </location>
    <ligand>
        <name>Zn(2+)</name>
        <dbReference type="ChEBI" id="CHEBI:29105"/>
    </ligand>
</feature>
<dbReference type="InterPro" id="IPR002579">
    <property type="entry name" value="Met_Sox_Rdtase_MsrB_dom"/>
</dbReference>
<feature type="binding site" evidence="6">
    <location>
        <position position="88"/>
    </location>
    <ligand>
        <name>Zn(2+)</name>
        <dbReference type="ChEBI" id="CHEBI:29105"/>
    </ligand>
</feature>
<name>A0A7L5DN52_9BACT</name>
<evidence type="ECO:0000256" key="3">
    <source>
        <dbReference type="ARBA" id="ARBA00022833"/>
    </source>
</evidence>
<reference evidence="9 10" key="1">
    <citation type="submission" date="2020-04" db="EMBL/GenBank/DDBJ databases">
        <title>Genome sequencing of novel species.</title>
        <authorList>
            <person name="Heo J."/>
            <person name="Kim S.-J."/>
            <person name="Kim J.-S."/>
            <person name="Hong S.-B."/>
            <person name="Kwon S.-W."/>
        </authorList>
    </citation>
    <scope>NUCLEOTIDE SEQUENCE [LARGE SCALE GENOMIC DNA]</scope>
    <source>
        <strain evidence="9 10">CJU-R4</strain>
    </source>
</reference>